<comment type="caution">
    <text evidence="1">The sequence shown here is derived from an EMBL/GenBank/DDBJ whole genome shotgun (WGS) entry which is preliminary data.</text>
</comment>
<accession>A0A939JXX0</accession>
<dbReference type="AlphaFoldDB" id="A0A939JXX0"/>
<organism evidence="1 2">
    <name type="scientific">Fibrella aquatilis</name>
    <dbReference type="NCBI Taxonomy" id="2817059"/>
    <lineage>
        <taxon>Bacteria</taxon>
        <taxon>Pseudomonadati</taxon>
        <taxon>Bacteroidota</taxon>
        <taxon>Cytophagia</taxon>
        <taxon>Cytophagales</taxon>
        <taxon>Spirosomataceae</taxon>
        <taxon>Fibrella</taxon>
    </lineage>
</organism>
<dbReference type="RefSeq" id="WP_207333689.1">
    <property type="nucleotide sequence ID" value="NZ_JAFMYU010000001.1"/>
</dbReference>
<gene>
    <name evidence="1" type="ORF">J2I48_01980</name>
</gene>
<evidence type="ECO:0000313" key="2">
    <source>
        <dbReference type="Proteomes" id="UP000664795"/>
    </source>
</evidence>
<evidence type="ECO:0000313" key="1">
    <source>
        <dbReference type="EMBL" id="MBO0929738.1"/>
    </source>
</evidence>
<name>A0A939JXX0_9BACT</name>
<dbReference type="Proteomes" id="UP000664795">
    <property type="component" value="Unassembled WGS sequence"/>
</dbReference>
<protein>
    <submittedName>
        <fullName evidence="1">Uncharacterized protein</fullName>
    </submittedName>
</protein>
<dbReference type="EMBL" id="JAFMYU010000001">
    <property type="protein sequence ID" value="MBO0929738.1"/>
    <property type="molecule type" value="Genomic_DNA"/>
</dbReference>
<keyword evidence="2" id="KW-1185">Reference proteome</keyword>
<reference evidence="1 2" key="1">
    <citation type="submission" date="2021-03" db="EMBL/GenBank/DDBJ databases">
        <title>Fibrella sp. HMF5036 genome sequencing and assembly.</title>
        <authorList>
            <person name="Kang H."/>
            <person name="Kim H."/>
            <person name="Bae S."/>
            <person name="Joh K."/>
        </authorList>
    </citation>
    <scope>NUCLEOTIDE SEQUENCE [LARGE SCALE GENOMIC DNA]</scope>
    <source>
        <strain evidence="1 2">HMF5036</strain>
    </source>
</reference>
<sequence length="259" mass="28816">MQAVDNQLAQEAFDFFLNYPNNPAAQAKKMAELQRGPTNLTDFEQRLIDFTQARSTTFTPRVLPNEERSVVQYVVPKATMLWIADHFEQLHCVCLKLCFGLDANLNTHVIVSGGFYCPNGKPTIDRLDEPYRHPSASGKGQGDYFLDFNKLITPKEAQAQLGRYQETAPLSDLHGYVMDIVTFKKLLNDPAVLGGSTLIRLRFGMNNTGDHPETAISGRAQNLMLELAPAGTPIYFCSSAIKNDGDAFDCPPRQPCNAR</sequence>
<proteinExistence type="predicted"/>